<dbReference type="EMBL" id="VJMH01005165">
    <property type="protein sequence ID" value="KAF0699620.1"/>
    <property type="molecule type" value="Genomic_DNA"/>
</dbReference>
<organism evidence="4 5">
    <name type="scientific">Aphanomyces stellatus</name>
    <dbReference type="NCBI Taxonomy" id="120398"/>
    <lineage>
        <taxon>Eukaryota</taxon>
        <taxon>Sar</taxon>
        <taxon>Stramenopiles</taxon>
        <taxon>Oomycota</taxon>
        <taxon>Saprolegniomycetes</taxon>
        <taxon>Saprolegniales</taxon>
        <taxon>Verrucalvaceae</taxon>
        <taxon>Aphanomyces</taxon>
    </lineage>
</organism>
<dbReference type="InterPro" id="IPR050836">
    <property type="entry name" value="SDS22/Internalin_LRR"/>
</dbReference>
<accession>A0A485KPE5</accession>
<dbReference type="Pfam" id="PF12799">
    <property type="entry name" value="LRR_4"/>
    <property type="match status" value="1"/>
</dbReference>
<protein>
    <submittedName>
        <fullName evidence="4">Aste57867_9803 protein</fullName>
    </submittedName>
</protein>
<evidence type="ECO:0000256" key="2">
    <source>
        <dbReference type="ARBA" id="ARBA00022737"/>
    </source>
</evidence>
<evidence type="ECO:0000313" key="3">
    <source>
        <dbReference type="EMBL" id="KAF0699620.1"/>
    </source>
</evidence>
<dbReference type="OrthoDB" id="1517790at2759"/>
<dbReference type="PROSITE" id="PS51450">
    <property type="entry name" value="LRR"/>
    <property type="match status" value="2"/>
</dbReference>
<evidence type="ECO:0000256" key="1">
    <source>
        <dbReference type="ARBA" id="ARBA00022614"/>
    </source>
</evidence>
<keyword evidence="2" id="KW-0677">Repeat</keyword>
<reference evidence="4 5" key="1">
    <citation type="submission" date="2019-03" db="EMBL/GenBank/DDBJ databases">
        <authorList>
            <person name="Gaulin E."/>
            <person name="Dumas B."/>
        </authorList>
    </citation>
    <scope>NUCLEOTIDE SEQUENCE [LARGE SCALE GENOMIC DNA]</scope>
    <source>
        <strain evidence="4">CBS 568.67</strain>
    </source>
</reference>
<evidence type="ECO:0000313" key="5">
    <source>
        <dbReference type="Proteomes" id="UP000332933"/>
    </source>
</evidence>
<evidence type="ECO:0000313" key="4">
    <source>
        <dbReference type="EMBL" id="VFT86682.1"/>
    </source>
</evidence>
<gene>
    <name evidence="4" type="primary">Aste57867_9803</name>
    <name evidence="3" type="ORF">As57867_009764</name>
    <name evidence="4" type="ORF">ASTE57867_9803</name>
</gene>
<reference evidence="3" key="2">
    <citation type="submission" date="2019-06" db="EMBL/GenBank/DDBJ databases">
        <title>Genomics analysis of Aphanomyces spp. identifies a new class of oomycete effector associated with host adaptation.</title>
        <authorList>
            <person name="Gaulin E."/>
        </authorList>
    </citation>
    <scope>NUCLEOTIDE SEQUENCE</scope>
    <source>
        <strain evidence="3">CBS 578.67</strain>
    </source>
</reference>
<dbReference type="InterPro" id="IPR025875">
    <property type="entry name" value="Leu-rich_rpt_4"/>
</dbReference>
<dbReference type="Pfam" id="PF13516">
    <property type="entry name" value="LRR_6"/>
    <property type="match status" value="1"/>
</dbReference>
<dbReference type="AlphaFoldDB" id="A0A485KPE5"/>
<keyword evidence="1" id="KW-0433">Leucine-rich repeat</keyword>
<dbReference type="InterPro" id="IPR001611">
    <property type="entry name" value="Leu-rich_rpt"/>
</dbReference>
<dbReference type="Proteomes" id="UP000332933">
    <property type="component" value="Unassembled WGS sequence"/>
</dbReference>
<name>A0A485KPE5_9STRA</name>
<dbReference type="InterPro" id="IPR032675">
    <property type="entry name" value="LRR_dom_sf"/>
</dbReference>
<sequence>MDITEDLLKRRSKHFDIACIQRLNLSSASLWKVSLLEGCTSLVELNLSKNQISSVRGIPSIGTLKSLDCSYNKLTSLDGLGSQSQLEELHLEGNEIKQIDFAALQKQLPRLRRLFLFSSTVPKANPVCKMDNYHDVIQRAMPSLEYLDGEVLALRHVEPTAKSTLAAEPELDLHQELAEAAWNKVSWDLPPCNPSSFVKRTTKKLQALLLECHNELHGDSLDLLNQMETAVAARQENAA</sequence>
<dbReference type="SUPFAM" id="SSF52058">
    <property type="entry name" value="L domain-like"/>
    <property type="match status" value="1"/>
</dbReference>
<dbReference type="PANTHER" id="PTHR46652:SF3">
    <property type="entry name" value="LEUCINE-RICH REPEAT-CONTAINING PROTEIN 9"/>
    <property type="match status" value="1"/>
</dbReference>
<proteinExistence type="predicted"/>
<dbReference type="PANTHER" id="PTHR46652">
    <property type="entry name" value="LEUCINE-RICH REPEAT AND IQ DOMAIN-CONTAINING PROTEIN 1-RELATED"/>
    <property type="match status" value="1"/>
</dbReference>
<dbReference type="EMBL" id="CAADRA010005186">
    <property type="protein sequence ID" value="VFT86682.1"/>
    <property type="molecule type" value="Genomic_DNA"/>
</dbReference>
<dbReference type="Gene3D" id="3.80.10.10">
    <property type="entry name" value="Ribonuclease Inhibitor"/>
    <property type="match status" value="1"/>
</dbReference>
<keyword evidence="5" id="KW-1185">Reference proteome</keyword>